<comment type="caution">
    <text evidence="1">The sequence shown here is derived from an EMBL/GenBank/DDBJ whole genome shotgun (WGS) entry which is preliminary data.</text>
</comment>
<sequence length="165" mass="18834">MAVEDGLSLLLGENDTLLGRLKELFQNLWKRDPTKHMRDCSRLAPRAQGDQAKKMDMCWNCLYQLLCRLNEEKISLSFVLAENSDGANFDGSEWELVQEMIGVLKPLDFAIDLVKHRFFTPISVVIPLYKVIVRQLRETSCMKTVKDAICNRLSDVSDGRVRVTG</sequence>
<reference evidence="1 2" key="1">
    <citation type="submission" date="2014-10" db="EMBL/GenBank/DDBJ databases">
        <title>Draft genome of the hookworm Ancylostoma caninum.</title>
        <authorList>
            <person name="Mitreva M."/>
        </authorList>
    </citation>
    <scope>NUCLEOTIDE SEQUENCE [LARGE SCALE GENOMIC DNA]</scope>
    <source>
        <strain evidence="1 2">Baltimore</strain>
    </source>
</reference>
<evidence type="ECO:0000313" key="2">
    <source>
        <dbReference type="Proteomes" id="UP000252519"/>
    </source>
</evidence>
<gene>
    <name evidence="1" type="ORF">ANCCAN_22149</name>
</gene>
<evidence type="ECO:0000313" key="1">
    <source>
        <dbReference type="EMBL" id="RCN32055.1"/>
    </source>
</evidence>
<protein>
    <submittedName>
        <fullName evidence="1">Uncharacterized protein</fullName>
    </submittedName>
</protein>
<organism evidence="1 2">
    <name type="scientific">Ancylostoma caninum</name>
    <name type="common">Dog hookworm</name>
    <dbReference type="NCBI Taxonomy" id="29170"/>
    <lineage>
        <taxon>Eukaryota</taxon>
        <taxon>Metazoa</taxon>
        <taxon>Ecdysozoa</taxon>
        <taxon>Nematoda</taxon>
        <taxon>Chromadorea</taxon>
        <taxon>Rhabditida</taxon>
        <taxon>Rhabditina</taxon>
        <taxon>Rhabditomorpha</taxon>
        <taxon>Strongyloidea</taxon>
        <taxon>Ancylostomatidae</taxon>
        <taxon>Ancylostomatinae</taxon>
        <taxon>Ancylostoma</taxon>
    </lineage>
</organism>
<keyword evidence="2" id="KW-1185">Reference proteome</keyword>
<dbReference type="EMBL" id="JOJR01001165">
    <property type="protein sequence ID" value="RCN32055.1"/>
    <property type="molecule type" value="Genomic_DNA"/>
</dbReference>
<proteinExistence type="predicted"/>
<name>A0A368FMN1_ANCCA</name>
<accession>A0A368FMN1</accession>
<dbReference type="OrthoDB" id="5865631at2759"/>
<dbReference type="Proteomes" id="UP000252519">
    <property type="component" value="Unassembled WGS sequence"/>
</dbReference>
<dbReference type="STRING" id="29170.A0A368FMN1"/>
<dbReference type="AlphaFoldDB" id="A0A368FMN1"/>